<name>A0A6A4VEE6_AMPAM</name>
<organism evidence="3 4">
    <name type="scientific">Amphibalanus amphitrite</name>
    <name type="common">Striped barnacle</name>
    <name type="synonym">Balanus amphitrite</name>
    <dbReference type="NCBI Taxonomy" id="1232801"/>
    <lineage>
        <taxon>Eukaryota</taxon>
        <taxon>Metazoa</taxon>
        <taxon>Ecdysozoa</taxon>
        <taxon>Arthropoda</taxon>
        <taxon>Crustacea</taxon>
        <taxon>Multicrustacea</taxon>
        <taxon>Cirripedia</taxon>
        <taxon>Thoracica</taxon>
        <taxon>Thoracicalcarea</taxon>
        <taxon>Balanomorpha</taxon>
        <taxon>Balanoidea</taxon>
        <taxon>Balanidae</taxon>
        <taxon>Amphibalaninae</taxon>
        <taxon>Amphibalanus</taxon>
    </lineage>
</organism>
<protein>
    <submittedName>
        <fullName evidence="3">Uncharacterized protein</fullName>
    </submittedName>
</protein>
<evidence type="ECO:0000313" key="3">
    <source>
        <dbReference type="EMBL" id="KAF0292275.1"/>
    </source>
</evidence>
<feature type="region of interest" description="Disordered" evidence="1">
    <location>
        <begin position="199"/>
        <end position="259"/>
    </location>
</feature>
<dbReference type="EMBL" id="VIIS01001824">
    <property type="protein sequence ID" value="KAF0292275.1"/>
    <property type="molecule type" value="Genomic_DNA"/>
</dbReference>
<dbReference type="Proteomes" id="UP000440578">
    <property type="component" value="Unassembled WGS sequence"/>
</dbReference>
<feature type="compositionally biased region" description="Basic and acidic residues" evidence="1">
    <location>
        <begin position="220"/>
        <end position="236"/>
    </location>
</feature>
<comment type="caution">
    <text evidence="3">The sequence shown here is derived from an EMBL/GenBank/DDBJ whole genome shotgun (WGS) entry which is preliminary data.</text>
</comment>
<accession>A0A6A4VEE6</accession>
<evidence type="ECO:0000313" key="4">
    <source>
        <dbReference type="Proteomes" id="UP000440578"/>
    </source>
</evidence>
<proteinExistence type="predicted"/>
<keyword evidence="2" id="KW-0732">Signal</keyword>
<dbReference type="OrthoDB" id="6418170at2759"/>
<dbReference type="PANTHER" id="PTHR33964:SF9">
    <property type="match status" value="1"/>
</dbReference>
<keyword evidence="4" id="KW-1185">Reference proteome</keyword>
<sequence>MKTWLTLVIALAAVRAGRAEEVMNKCIQLAMPLLSETHLVVPSTREELRTVCEKWRVFVDCINNYVSKKYTSEQKDAFNGAVETAVRNVFRMCQEPQYSEAYLRHAPCIKQMTMEPSRCGTYYTNMARAVTDGTGSDEQICCLHRKFRDCMAEQGSCDSSPRDSSVQEFVREFLDNGLHVFDEKCHNYVFSPRHCAGPRQTRVDDYGRRPEPQPQPEPEPELRPEHRATEEQERRWPRPGPTAAPVARPGATTTPYQSWFHPDTTTSVWLANNAIDDLAQAQRQESAAGGAAAAALTLAAGLLAALAARYDRVWSGLVCVSLSPAVSEHSVTR</sequence>
<evidence type="ECO:0000256" key="1">
    <source>
        <dbReference type="SAM" id="MobiDB-lite"/>
    </source>
</evidence>
<feature type="chain" id="PRO_5025478627" evidence="2">
    <location>
        <begin position="20"/>
        <end position="333"/>
    </location>
</feature>
<dbReference type="PANTHER" id="PTHR33964">
    <property type="entry name" value="RE45066P-RELATED"/>
    <property type="match status" value="1"/>
</dbReference>
<feature type="signal peptide" evidence="2">
    <location>
        <begin position="1"/>
        <end position="19"/>
    </location>
</feature>
<feature type="compositionally biased region" description="Basic and acidic residues" evidence="1">
    <location>
        <begin position="201"/>
        <end position="211"/>
    </location>
</feature>
<evidence type="ECO:0000256" key="2">
    <source>
        <dbReference type="SAM" id="SignalP"/>
    </source>
</evidence>
<reference evidence="3 4" key="1">
    <citation type="submission" date="2019-07" db="EMBL/GenBank/DDBJ databases">
        <title>Draft genome assembly of a fouling barnacle, Amphibalanus amphitrite (Darwin, 1854): The first reference genome for Thecostraca.</title>
        <authorList>
            <person name="Kim W."/>
        </authorList>
    </citation>
    <scope>NUCLEOTIDE SEQUENCE [LARGE SCALE GENOMIC DNA]</scope>
    <source>
        <strain evidence="3">SNU_AA5</strain>
        <tissue evidence="3">Soma without cirri and trophi</tissue>
    </source>
</reference>
<gene>
    <name evidence="3" type="ORF">FJT64_009702</name>
</gene>
<dbReference type="AlphaFoldDB" id="A0A6A4VEE6"/>